<dbReference type="EMBL" id="BJZQ01000009">
    <property type="protein sequence ID" value="GEO89722.1"/>
    <property type="molecule type" value="Genomic_DNA"/>
</dbReference>
<dbReference type="PANTHER" id="PTHR30055">
    <property type="entry name" value="HTH-TYPE TRANSCRIPTIONAL REGULATOR RUTR"/>
    <property type="match status" value="1"/>
</dbReference>
<proteinExistence type="predicted"/>
<dbReference type="PROSITE" id="PS50977">
    <property type="entry name" value="HTH_TETR_2"/>
    <property type="match status" value="1"/>
</dbReference>
<evidence type="ECO:0000256" key="3">
    <source>
        <dbReference type="ARBA" id="ARBA00023163"/>
    </source>
</evidence>
<feature type="domain" description="HTH tetR-type" evidence="5">
    <location>
        <begin position="14"/>
        <end position="74"/>
    </location>
</feature>
<gene>
    <name evidence="6" type="ORF">AFL01nite_20490</name>
</gene>
<dbReference type="InterPro" id="IPR050109">
    <property type="entry name" value="HTH-type_TetR-like_transc_reg"/>
</dbReference>
<dbReference type="AlphaFoldDB" id="A0A512HW94"/>
<dbReference type="OrthoDB" id="4709704at2"/>
<keyword evidence="7" id="KW-1185">Reference proteome</keyword>
<evidence type="ECO:0000313" key="7">
    <source>
        <dbReference type="Proteomes" id="UP000321769"/>
    </source>
</evidence>
<sequence>MPRISAPTVGAHREAQRAALVRAAEDILREGGVAGINPRTVTERAGMSRSSFYDYFPSKDDLLVAVAIDAFDRWNRGIADALAEADPGLPRLRALVDATMQMTAAGEHELAGPLQQADLSPTRFEDLMVLHDALMRPVADVVAELGVPERFVHLVQGVLGAGVQLVEHGADAIRTAEDVFAMLTAGLPGA</sequence>
<evidence type="ECO:0000256" key="2">
    <source>
        <dbReference type="ARBA" id="ARBA00023125"/>
    </source>
</evidence>
<evidence type="ECO:0000313" key="6">
    <source>
        <dbReference type="EMBL" id="GEO89722.1"/>
    </source>
</evidence>
<dbReference type="GO" id="GO:0000976">
    <property type="term" value="F:transcription cis-regulatory region binding"/>
    <property type="evidence" value="ECO:0007669"/>
    <property type="project" value="TreeGrafter"/>
</dbReference>
<keyword evidence="2 4" id="KW-0238">DNA-binding</keyword>
<dbReference type="RefSeq" id="WP_146827590.1">
    <property type="nucleotide sequence ID" value="NZ_BAAAYQ010000001.1"/>
</dbReference>
<feature type="DNA-binding region" description="H-T-H motif" evidence="4">
    <location>
        <begin position="37"/>
        <end position="56"/>
    </location>
</feature>
<protein>
    <recommendedName>
        <fullName evidence="5">HTH tetR-type domain-containing protein</fullName>
    </recommendedName>
</protein>
<reference evidence="6 7" key="1">
    <citation type="submission" date="2019-07" db="EMBL/GenBank/DDBJ databases">
        <title>Whole genome shotgun sequence of Aeromicrobium flavum NBRC 107625.</title>
        <authorList>
            <person name="Hosoyama A."/>
            <person name="Uohara A."/>
            <person name="Ohji S."/>
            <person name="Ichikawa N."/>
        </authorList>
    </citation>
    <scope>NUCLEOTIDE SEQUENCE [LARGE SCALE GENOMIC DNA]</scope>
    <source>
        <strain evidence="6 7">NBRC 107625</strain>
    </source>
</reference>
<dbReference type="Gene3D" id="1.10.357.10">
    <property type="entry name" value="Tetracycline Repressor, domain 2"/>
    <property type="match status" value="1"/>
</dbReference>
<evidence type="ECO:0000256" key="4">
    <source>
        <dbReference type="PROSITE-ProRule" id="PRU00335"/>
    </source>
</evidence>
<dbReference type="Proteomes" id="UP000321769">
    <property type="component" value="Unassembled WGS sequence"/>
</dbReference>
<evidence type="ECO:0000259" key="5">
    <source>
        <dbReference type="PROSITE" id="PS50977"/>
    </source>
</evidence>
<dbReference type="InterPro" id="IPR001647">
    <property type="entry name" value="HTH_TetR"/>
</dbReference>
<name>A0A512HW94_9ACTN</name>
<dbReference type="PANTHER" id="PTHR30055:SF234">
    <property type="entry name" value="HTH-TYPE TRANSCRIPTIONAL REGULATOR BETI"/>
    <property type="match status" value="1"/>
</dbReference>
<dbReference type="Gene3D" id="1.10.10.60">
    <property type="entry name" value="Homeodomain-like"/>
    <property type="match status" value="1"/>
</dbReference>
<dbReference type="GO" id="GO:0003700">
    <property type="term" value="F:DNA-binding transcription factor activity"/>
    <property type="evidence" value="ECO:0007669"/>
    <property type="project" value="TreeGrafter"/>
</dbReference>
<dbReference type="Pfam" id="PF00440">
    <property type="entry name" value="TetR_N"/>
    <property type="match status" value="1"/>
</dbReference>
<dbReference type="InterPro" id="IPR009057">
    <property type="entry name" value="Homeodomain-like_sf"/>
</dbReference>
<evidence type="ECO:0000256" key="1">
    <source>
        <dbReference type="ARBA" id="ARBA00023015"/>
    </source>
</evidence>
<keyword evidence="3" id="KW-0804">Transcription</keyword>
<comment type="caution">
    <text evidence="6">The sequence shown here is derived from an EMBL/GenBank/DDBJ whole genome shotgun (WGS) entry which is preliminary data.</text>
</comment>
<dbReference type="SUPFAM" id="SSF46689">
    <property type="entry name" value="Homeodomain-like"/>
    <property type="match status" value="1"/>
</dbReference>
<accession>A0A512HW94</accession>
<dbReference type="PRINTS" id="PR00455">
    <property type="entry name" value="HTHTETR"/>
</dbReference>
<organism evidence="6 7">
    <name type="scientific">Aeromicrobium flavum</name>
    <dbReference type="NCBI Taxonomy" id="416568"/>
    <lineage>
        <taxon>Bacteria</taxon>
        <taxon>Bacillati</taxon>
        <taxon>Actinomycetota</taxon>
        <taxon>Actinomycetes</taxon>
        <taxon>Propionibacteriales</taxon>
        <taxon>Nocardioidaceae</taxon>
        <taxon>Aeromicrobium</taxon>
    </lineage>
</organism>
<keyword evidence="1" id="KW-0805">Transcription regulation</keyword>